<accession>A0A067CVP7</accession>
<sequence>MPNEYEAKRLARIAENKAMLASLGIDKQIIEKAAPKQRPAAKQLSARGPVRRSSRVQELHPGSIVAVWDAKPVLMRDVVMKLGLHDTPDLLRACLGKELVPGGKLPVVNALKAANPGGVYEQTSLLCTNATVLFACVSAINELGAFSKSATTKDISLAWKTTNAKRYEQLNRRLYRAARVSAATSNGKPLHLFVCFGATNARVVYAGRLALAQSPAKTEKKKKMFFFQLVDGKKLSKGVLSAMLQR</sequence>
<name>A0A067CVP7_SAPPC</name>
<reference evidence="2 3" key="1">
    <citation type="journal article" date="2013" name="PLoS Genet.">
        <title>Distinctive expansion of potential virulence genes in the genome of the oomycete fish pathogen Saprolegnia parasitica.</title>
        <authorList>
            <person name="Jiang R.H."/>
            <person name="de Bruijn I."/>
            <person name="Haas B.J."/>
            <person name="Belmonte R."/>
            <person name="Lobach L."/>
            <person name="Christie J."/>
            <person name="van den Ackerveken G."/>
            <person name="Bottin A."/>
            <person name="Bulone V."/>
            <person name="Diaz-Moreno S.M."/>
            <person name="Dumas B."/>
            <person name="Fan L."/>
            <person name="Gaulin E."/>
            <person name="Govers F."/>
            <person name="Grenville-Briggs L.J."/>
            <person name="Horner N.R."/>
            <person name="Levin J.Z."/>
            <person name="Mammella M."/>
            <person name="Meijer H.J."/>
            <person name="Morris P."/>
            <person name="Nusbaum C."/>
            <person name="Oome S."/>
            <person name="Phillips A.J."/>
            <person name="van Rooyen D."/>
            <person name="Rzeszutek E."/>
            <person name="Saraiva M."/>
            <person name="Secombes C.J."/>
            <person name="Seidl M.F."/>
            <person name="Snel B."/>
            <person name="Stassen J.H."/>
            <person name="Sykes S."/>
            <person name="Tripathy S."/>
            <person name="van den Berg H."/>
            <person name="Vega-Arreguin J.C."/>
            <person name="Wawra S."/>
            <person name="Young S.K."/>
            <person name="Zeng Q."/>
            <person name="Dieguez-Uribeondo J."/>
            <person name="Russ C."/>
            <person name="Tyler B.M."/>
            <person name="van West P."/>
        </authorList>
    </citation>
    <scope>NUCLEOTIDE SEQUENCE [LARGE SCALE GENOMIC DNA]</scope>
    <source>
        <strain evidence="2 3">CBS 223.65</strain>
    </source>
</reference>
<dbReference type="RefSeq" id="XP_012196079.1">
    <property type="nucleotide sequence ID" value="XM_012340689.1"/>
</dbReference>
<evidence type="ECO:0000256" key="1">
    <source>
        <dbReference type="SAM" id="MobiDB-lite"/>
    </source>
</evidence>
<organism evidence="2 3">
    <name type="scientific">Saprolegnia parasitica (strain CBS 223.65)</name>
    <dbReference type="NCBI Taxonomy" id="695850"/>
    <lineage>
        <taxon>Eukaryota</taxon>
        <taxon>Sar</taxon>
        <taxon>Stramenopiles</taxon>
        <taxon>Oomycota</taxon>
        <taxon>Saprolegniomycetes</taxon>
        <taxon>Saprolegniales</taxon>
        <taxon>Saprolegniaceae</taxon>
        <taxon>Saprolegnia</taxon>
    </lineage>
</organism>
<dbReference type="KEGG" id="spar:SPRG_02138"/>
<dbReference type="EMBL" id="KK583193">
    <property type="protein sequence ID" value="KDO33330.1"/>
    <property type="molecule type" value="Genomic_DNA"/>
</dbReference>
<evidence type="ECO:0000313" key="2">
    <source>
        <dbReference type="EMBL" id="KDO33330.1"/>
    </source>
</evidence>
<proteinExistence type="predicted"/>
<dbReference type="GeneID" id="24124701"/>
<evidence type="ECO:0000313" key="3">
    <source>
        <dbReference type="Proteomes" id="UP000030745"/>
    </source>
</evidence>
<dbReference type="OrthoDB" id="298344at2759"/>
<keyword evidence="3" id="KW-1185">Reference proteome</keyword>
<feature type="region of interest" description="Disordered" evidence="1">
    <location>
        <begin position="34"/>
        <end position="54"/>
    </location>
</feature>
<gene>
    <name evidence="2" type="ORF">SPRG_02138</name>
</gene>
<dbReference type="VEuPathDB" id="FungiDB:SPRG_02138"/>
<dbReference type="AlphaFoldDB" id="A0A067CVP7"/>
<dbReference type="Proteomes" id="UP000030745">
    <property type="component" value="Unassembled WGS sequence"/>
</dbReference>
<protein>
    <submittedName>
        <fullName evidence="2">Uncharacterized protein</fullName>
    </submittedName>
</protein>